<proteinExistence type="predicted"/>
<sequence length="135" mass="15053">MNPKISDFGLARAFGGDQIEGINTNKVVGTYGYMAPEYAFNGLFSTKSDVFSFGTLMLEIVSGKKSRDLYDKDSILNLIGLAWILMKEGNTFKLIDKCLLKDPHDNMEEALRCIHIGLLCVQQKQLIGLICLPLF</sequence>
<keyword evidence="3" id="KW-0547">Nucleotide-binding</keyword>
<dbReference type="GO" id="GO:0005886">
    <property type="term" value="C:plasma membrane"/>
    <property type="evidence" value="ECO:0007669"/>
    <property type="project" value="TreeGrafter"/>
</dbReference>
<dbReference type="EMBL" id="UZAU01000576">
    <property type="status" value="NOT_ANNOTATED_CDS"/>
    <property type="molecule type" value="Genomic_DNA"/>
</dbReference>
<dbReference type="EnsemblPlants" id="novel_model_5042_5bd9a17a.1.5bd9b13a">
    <property type="protein sequence ID" value="cds.novel_model_5042_5bd9a17a.1.5bd9b13a"/>
    <property type="gene ID" value="novel_gene_2625_5bd9a17a"/>
</dbReference>
<name>A0A803R4M0_CANSA</name>
<dbReference type="Pfam" id="PF07714">
    <property type="entry name" value="PK_Tyr_Ser-Thr"/>
    <property type="match status" value="1"/>
</dbReference>
<dbReference type="GO" id="GO:0005524">
    <property type="term" value="F:ATP binding"/>
    <property type="evidence" value="ECO:0007669"/>
    <property type="project" value="UniProtKB-KW"/>
</dbReference>
<dbReference type="Gene3D" id="1.10.510.10">
    <property type="entry name" value="Transferase(Phosphotransferase) domain 1"/>
    <property type="match status" value="1"/>
</dbReference>
<dbReference type="OMA" id="ESWSTHE"/>
<organism evidence="7 8">
    <name type="scientific">Cannabis sativa</name>
    <name type="common">Hemp</name>
    <name type="synonym">Marijuana</name>
    <dbReference type="NCBI Taxonomy" id="3483"/>
    <lineage>
        <taxon>Eukaryota</taxon>
        <taxon>Viridiplantae</taxon>
        <taxon>Streptophyta</taxon>
        <taxon>Embryophyta</taxon>
        <taxon>Tracheophyta</taxon>
        <taxon>Spermatophyta</taxon>
        <taxon>Magnoliopsida</taxon>
        <taxon>eudicotyledons</taxon>
        <taxon>Gunneridae</taxon>
        <taxon>Pentapetalae</taxon>
        <taxon>rosids</taxon>
        <taxon>fabids</taxon>
        <taxon>Rosales</taxon>
        <taxon>Cannabaceae</taxon>
        <taxon>Cannabis</taxon>
    </lineage>
</organism>
<dbReference type="InterPro" id="IPR000719">
    <property type="entry name" value="Prot_kinase_dom"/>
</dbReference>
<accession>A0A803R4M0</accession>
<evidence type="ECO:0000313" key="7">
    <source>
        <dbReference type="EnsemblPlants" id="cds.novel_model_5042_5bd9a17a.1.5bd9b13a"/>
    </source>
</evidence>
<dbReference type="Gramene" id="novel_model_5042_5bd9a17a.1.5bd9b13a">
    <property type="protein sequence ID" value="cds.novel_model_5042_5bd9a17a.1.5bd9b13a"/>
    <property type="gene ID" value="novel_gene_2625_5bd9a17a"/>
</dbReference>
<keyword evidence="4" id="KW-0418">Kinase</keyword>
<dbReference type="InterPro" id="IPR001245">
    <property type="entry name" value="Ser-Thr/Tyr_kinase_cat_dom"/>
</dbReference>
<evidence type="ECO:0000256" key="2">
    <source>
        <dbReference type="ARBA" id="ARBA00022679"/>
    </source>
</evidence>
<protein>
    <recommendedName>
        <fullName evidence="6">Protein kinase domain-containing protein</fullName>
    </recommendedName>
</protein>
<evidence type="ECO:0000259" key="6">
    <source>
        <dbReference type="PROSITE" id="PS50011"/>
    </source>
</evidence>
<feature type="domain" description="Protein kinase" evidence="6">
    <location>
        <begin position="1"/>
        <end position="118"/>
    </location>
</feature>
<keyword evidence="8" id="KW-1185">Reference proteome</keyword>
<evidence type="ECO:0000256" key="3">
    <source>
        <dbReference type="ARBA" id="ARBA00022741"/>
    </source>
</evidence>
<dbReference type="PANTHER" id="PTHR27002:SF181">
    <property type="entry name" value="RECEPTOR-LIKE SERINE_THREONINE-PROTEIN KINASE"/>
    <property type="match status" value="1"/>
</dbReference>
<dbReference type="PANTHER" id="PTHR27002">
    <property type="entry name" value="RECEPTOR-LIKE SERINE/THREONINE-PROTEIN KINASE SD1-8"/>
    <property type="match status" value="1"/>
</dbReference>
<dbReference type="SUPFAM" id="SSF56112">
    <property type="entry name" value="Protein kinase-like (PK-like)"/>
    <property type="match status" value="1"/>
</dbReference>
<evidence type="ECO:0000313" key="8">
    <source>
        <dbReference type="Proteomes" id="UP000596661"/>
    </source>
</evidence>
<reference evidence="7" key="2">
    <citation type="submission" date="2021-03" db="UniProtKB">
        <authorList>
            <consortium name="EnsemblPlants"/>
        </authorList>
    </citation>
    <scope>IDENTIFICATION</scope>
</reference>
<evidence type="ECO:0000256" key="1">
    <source>
        <dbReference type="ARBA" id="ARBA00022527"/>
    </source>
</evidence>
<dbReference type="AlphaFoldDB" id="A0A803R4M0"/>
<dbReference type="Proteomes" id="UP000596661">
    <property type="component" value="Chromosome 6"/>
</dbReference>
<dbReference type="GO" id="GO:0004674">
    <property type="term" value="F:protein serine/threonine kinase activity"/>
    <property type="evidence" value="ECO:0007669"/>
    <property type="project" value="UniProtKB-KW"/>
</dbReference>
<keyword evidence="5" id="KW-0067">ATP-binding</keyword>
<evidence type="ECO:0000256" key="4">
    <source>
        <dbReference type="ARBA" id="ARBA00022777"/>
    </source>
</evidence>
<dbReference type="InterPro" id="IPR011009">
    <property type="entry name" value="Kinase-like_dom_sf"/>
</dbReference>
<reference evidence="7" key="1">
    <citation type="submission" date="2018-11" db="EMBL/GenBank/DDBJ databases">
        <authorList>
            <person name="Grassa J C."/>
        </authorList>
    </citation>
    <scope>NUCLEOTIDE SEQUENCE [LARGE SCALE GENOMIC DNA]</scope>
</reference>
<dbReference type="PROSITE" id="PS50011">
    <property type="entry name" value="PROTEIN_KINASE_DOM"/>
    <property type="match status" value="1"/>
</dbReference>
<evidence type="ECO:0000256" key="5">
    <source>
        <dbReference type="ARBA" id="ARBA00022840"/>
    </source>
</evidence>
<keyword evidence="1" id="KW-0723">Serine/threonine-protein kinase</keyword>
<keyword evidence="2" id="KW-0808">Transferase</keyword>